<dbReference type="FunFam" id="1.10.10.10:FF:000214">
    <property type="entry name" value="Methylated-DNA--protein-cysteine methyltransferase"/>
    <property type="match status" value="1"/>
</dbReference>
<dbReference type="GO" id="GO:0043565">
    <property type="term" value="F:sequence-specific DNA binding"/>
    <property type="evidence" value="ECO:0007669"/>
    <property type="project" value="InterPro"/>
</dbReference>
<evidence type="ECO:0000256" key="5">
    <source>
        <dbReference type="ARBA" id="ARBA00022679"/>
    </source>
</evidence>
<dbReference type="Pfam" id="PF12833">
    <property type="entry name" value="HTH_18"/>
    <property type="match status" value="1"/>
</dbReference>
<feature type="domain" description="HTH araC/xylS-type" evidence="11">
    <location>
        <begin position="29"/>
        <end position="126"/>
    </location>
</feature>
<evidence type="ECO:0000256" key="8">
    <source>
        <dbReference type="ARBA" id="ARBA00023163"/>
    </source>
</evidence>
<comment type="caution">
    <text evidence="12">The sequence shown here is derived from an EMBL/GenBank/DDBJ whole genome shotgun (WGS) entry which is preliminary data.</text>
</comment>
<keyword evidence="8" id="KW-0804">Transcription</keyword>
<evidence type="ECO:0000256" key="4">
    <source>
        <dbReference type="ARBA" id="ARBA00022603"/>
    </source>
</evidence>
<evidence type="ECO:0000256" key="2">
    <source>
        <dbReference type="ARBA" id="ARBA00008711"/>
    </source>
</evidence>
<dbReference type="STRING" id="1177755.A7A08_01231"/>
<keyword evidence="9" id="KW-0234">DNA repair</keyword>
<reference evidence="12 13" key="1">
    <citation type="submission" date="2016-07" db="EMBL/GenBank/DDBJ databases">
        <title>Draft genome sequence of Methyloligella halotolerans C2T (VKM B-2706T=CCUG 61687T=DSM 25045T), a halotolerant polyhydroxybutyrate accumulating methylotroph.</title>
        <authorList>
            <person name="Vasilenko O.V."/>
            <person name="Doronina N.V."/>
            <person name="Poroshina M.N."/>
            <person name="Tarlachkov S.V."/>
            <person name="Trotsenko Y.A."/>
        </authorList>
    </citation>
    <scope>NUCLEOTIDE SEQUENCE [LARGE SCALE GENOMIC DNA]</scope>
    <source>
        <strain evidence="12 13">VKM B-2706</strain>
    </source>
</reference>
<dbReference type="SUPFAM" id="SSF46767">
    <property type="entry name" value="Methylated DNA-protein cysteine methyltransferase, C-terminal domain"/>
    <property type="match status" value="1"/>
</dbReference>
<dbReference type="InterPro" id="IPR018060">
    <property type="entry name" value="HTH_AraC"/>
</dbReference>
<dbReference type="NCBIfam" id="TIGR00589">
    <property type="entry name" value="ogt"/>
    <property type="match status" value="1"/>
</dbReference>
<dbReference type="AlphaFoldDB" id="A0A1E2S0S2"/>
<accession>A0A1E2S0S2</accession>
<name>A0A1E2S0S2_9HYPH</name>
<dbReference type="GO" id="GO:0003700">
    <property type="term" value="F:DNA-binding transcription factor activity"/>
    <property type="evidence" value="ECO:0007669"/>
    <property type="project" value="InterPro"/>
</dbReference>
<dbReference type="Pfam" id="PF01035">
    <property type="entry name" value="DNA_binding_1"/>
    <property type="match status" value="1"/>
</dbReference>
<dbReference type="GO" id="GO:0032259">
    <property type="term" value="P:methylation"/>
    <property type="evidence" value="ECO:0007669"/>
    <property type="project" value="UniProtKB-KW"/>
</dbReference>
<dbReference type="SUPFAM" id="SSF46689">
    <property type="entry name" value="Homeodomain-like"/>
    <property type="match status" value="1"/>
</dbReference>
<keyword evidence="4" id="KW-0489">Methyltransferase</keyword>
<keyword evidence="5" id="KW-0808">Transferase</keyword>
<evidence type="ECO:0000256" key="10">
    <source>
        <dbReference type="ARBA" id="ARBA00049348"/>
    </source>
</evidence>
<evidence type="ECO:0000256" key="7">
    <source>
        <dbReference type="ARBA" id="ARBA00023015"/>
    </source>
</evidence>
<dbReference type="Gene3D" id="3.30.160.70">
    <property type="entry name" value="Methylated DNA-protein cysteine methyltransferase domain"/>
    <property type="match status" value="1"/>
</dbReference>
<dbReference type="PROSITE" id="PS01124">
    <property type="entry name" value="HTH_ARAC_FAMILY_2"/>
    <property type="match status" value="1"/>
</dbReference>
<evidence type="ECO:0000256" key="9">
    <source>
        <dbReference type="ARBA" id="ARBA00023204"/>
    </source>
</evidence>
<evidence type="ECO:0000259" key="11">
    <source>
        <dbReference type="PROSITE" id="PS01124"/>
    </source>
</evidence>
<dbReference type="PANTHER" id="PTHR10815">
    <property type="entry name" value="METHYLATED-DNA--PROTEIN-CYSTEINE METHYLTRANSFERASE"/>
    <property type="match status" value="1"/>
</dbReference>
<evidence type="ECO:0000313" key="13">
    <source>
        <dbReference type="Proteomes" id="UP000095087"/>
    </source>
</evidence>
<dbReference type="InterPro" id="IPR036631">
    <property type="entry name" value="MGMT_N_sf"/>
</dbReference>
<dbReference type="Proteomes" id="UP000095087">
    <property type="component" value="Unassembled WGS sequence"/>
</dbReference>
<dbReference type="InterPro" id="IPR036388">
    <property type="entry name" value="WH-like_DNA-bd_sf"/>
</dbReference>
<dbReference type="InterPro" id="IPR014048">
    <property type="entry name" value="MethylDNA_cys_MeTrfase_DNA-bd"/>
</dbReference>
<dbReference type="Gene3D" id="1.10.10.60">
    <property type="entry name" value="Homeodomain-like"/>
    <property type="match status" value="1"/>
</dbReference>
<dbReference type="PATRIC" id="fig|1177755.3.peg.1238"/>
<keyword evidence="7" id="KW-0805">Transcription regulation</keyword>
<dbReference type="Gene3D" id="1.10.10.10">
    <property type="entry name" value="Winged helix-like DNA-binding domain superfamily/Winged helix DNA-binding domain"/>
    <property type="match status" value="1"/>
</dbReference>
<dbReference type="EMBL" id="MASI01000002">
    <property type="protein sequence ID" value="ODA68061.1"/>
    <property type="molecule type" value="Genomic_DNA"/>
</dbReference>
<comment type="catalytic activity">
    <reaction evidence="1">
        <text>a 4-O-methyl-thymidine in DNA + L-cysteinyl-[protein] = a thymidine in DNA + S-methyl-L-cysteinyl-[protein]</text>
        <dbReference type="Rhea" id="RHEA:53428"/>
        <dbReference type="Rhea" id="RHEA-COMP:10131"/>
        <dbReference type="Rhea" id="RHEA-COMP:10132"/>
        <dbReference type="Rhea" id="RHEA-COMP:13555"/>
        <dbReference type="Rhea" id="RHEA-COMP:13556"/>
        <dbReference type="ChEBI" id="CHEBI:29950"/>
        <dbReference type="ChEBI" id="CHEBI:82612"/>
        <dbReference type="ChEBI" id="CHEBI:137386"/>
        <dbReference type="ChEBI" id="CHEBI:137387"/>
        <dbReference type="EC" id="2.1.1.63"/>
    </reaction>
</comment>
<dbReference type="InterPro" id="IPR036217">
    <property type="entry name" value="MethylDNA_cys_MeTrfase_DNAb"/>
</dbReference>
<dbReference type="PANTHER" id="PTHR10815:SF13">
    <property type="entry name" value="METHYLATED-DNA--PROTEIN-CYSTEINE METHYLTRANSFERASE"/>
    <property type="match status" value="1"/>
</dbReference>
<dbReference type="SUPFAM" id="SSF53155">
    <property type="entry name" value="Methylated DNA-protein cysteine methyltransferase domain"/>
    <property type="match status" value="1"/>
</dbReference>
<keyword evidence="13" id="KW-1185">Reference proteome</keyword>
<comment type="catalytic activity">
    <reaction evidence="10">
        <text>a 6-O-methyl-2'-deoxyguanosine in DNA + L-cysteinyl-[protein] = S-methyl-L-cysteinyl-[protein] + a 2'-deoxyguanosine in DNA</text>
        <dbReference type="Rhea" id="RHEA:24000"/>
        <dbReference type="Rhea" id="RHEA-COMP:10131"/>
        <dbReference type="Rhea" id="RHEA-COMP:10132"/>
        <dbReference type="Rhea" id="RHEA-COMP:11367"/>
        <dbReference type="Rhea" id="RHEA-COMP:11368"/>
        <dbReference type="ChEBI" id="CHEBI:29950"/>
        <dbReference type="ChEBI" id="CHEBI:82612"/>
        <dbReference type="ChEBI" id="CHEBI:85445"/>
        <dbReference type="ChEBI" id="CHEBI:85448"/>
        <dbReference type="EC" id="2.1.1.63"/>
    </reaction>
</comment>
<evidence type="ECO:0000256" key="3">
    <source>
        <dbReference type="ARBA" id="ARBA00011918"/>
    </source>
</evidence>
<evidence type="ECO:0000313" key="12">
    <source>
        <dbReference type="EMBL" id="ODA68061.1"/>
    </source>
</evidence>
<proteinExistence type="inferred from homology"/>
<evidence type="ECO:0000256" key="6">
    <source>
        <dbReference type="ARBA" id="ARBA00022763"/>
    </source>
</evidence>
<evidence type="ECO:0000256" key="1">
    <source>
        <dbReference type="ARBA" id="ARBA00001286"/>
    </source>
</evidence>
<comment type="similarity">
    <text evidence="2">Belongs to the MGMT family.</text>
</comment>
<dbReference type="InterPro" id="IPR009057">
    <property type="entry name" value="Homeodomain-like_sf"/>
</dbReference>
<organism evidence="12 13">
    <name type="scientific">Methyloligella halotolerans</name>
    <dbReference type="NCBI Taxonomy" id="1177755"/>
    <lineage>
        <taxon>Bacteria</taxon>
        <taxon>Pseudomonadati</taxon>
        <taxon>Pseudomonadota</taxon>
        <taxon>Alphaproteobacteria</taxon>
        <taxon>Hyphomicrobiales</taxon>
        <taxon>Hyphomicrobiaceae</taxon>
        <taxon>Methyloligella</taxon>
    </lineage>
</organism>
<dbReference type="SMART" id="SM00342">
    <property type="entry name" value="HTH_ARAC"/>
    <property type="match status" value="1"/>
</dbReference>
<dbReference type="CDD" id="cd06445">
    <property type="entry name" value="ATase"/>
    <property type="match status" value="1"/>
</dbReference>
<sequence length="298" mass="32715">MLTQPQSIPMVKTTPHSLTGSLSDYERVSAAVRFVTENAEEQPSLEQVARHVGLSPSHFQRLFKRWAGVSPKTFLQALTLDRAREMLRDRTSVLETAHSVGLSGGSRLHDLFVTQEAMTPGAYSRAGAGLTIAYGFHASPFGEALLMQTRHGLVGLAFCDNAAVRAETFEDMRRRWPRADYVNDQSATARTAVGLFGETSPDREPLQIVLIGTDFELRVWRQLMQVPTGEVTSYGRIAEAIGRPGAARAVGRAVGRNPLSFVVPCHRALGHGGSLTGYHWGLVRKRVLLGWEAARLAR</sequence>
<gene>
    <name evidence="12" type="ORF">A7A08_01231</name>
</gene>
<dbReference type="EC" id="2.1.1.63" evidence="3"/>
<protein>
    <recommendedName>
        <fullName evidence="3">methylated-DNA--[protein]-cysteine S-methyltransferase</fullName>
        <ecNumber evidence="3">2.1.1.63</ecNumber>
    </recommendedName>
</protein>
<dbReference type="GO" id="GO:0006281">
    <property type="term" value="P:DNA repair"/>
    <property type="evidence" value="ECO:0007669"/>
    <property type="project" value="UniProtKB-KW"/>
</dbReference>
<dbReference type="GO" id="GO:0003908">
    <property type="term" value="F:methylated-DNA-[protein]-cysteine S-methyltransferase activity"/>
    <property type="evidence" value="ECO:0007669"/>
    <property type="project" value="UniProtKB-EC"/>
</dbReference>
<keyword evidence="6" id="KW-0227">DNA damage</keyword>